<dbReference type="InterPro" id="IPR015947">
    <property type="entry name" value="PUA-like_sf"/>
</dbReference>
<evidence type="ECO:0000256" key="1">
    <source>
        <dbReference type="ARBA" id="ARBA00023242"/>
    </source>
</evidence>
<dbReference type="SMART" id="SM00466">
    <property type="entry name" value="SRA"/>
    <property type="match status" value="1"/>
</dbReference>
<dbReference type="GO" id="GO:0005634">
    <property type="term" value="C:nucleus"/>
    <property type="evidence" value="ECO:0007669"/>
    <property type="project" value="UniProtKB-SubCell"/>
</dbReference>
<dbReference type="Proteomes" id="UP001634393">
    <property type="component" value="Unassembled WGS sequence"/>
</dbReference>
<dbReference type="InterPro" id="IPR036987">
    <property type="entry name" value="SRA-YDG_sf"/>
</dbReference>
<sequence>MVGQKGKKACAFCRKSIPPKMAREPRINSTIVMAIRMAKLSHQRRCSKDFVTVPLDHFGPITPENDPERKMSVLVGETWKDRMECRQWGAHFPHVAGICGQSEHRAHSVALSGDYEDDEDHEEWFLYTGSYNHLQFGLHSKMKISWLKKNIQLSSDLNFRFSCRNFGFSCHGVFILCKNELKKKMVQLIKQNGKPAKNR</sequence>
<dbReference type="PROSITE" id="PS51015">
    <property type="entry name" value="YDG"/>
    <property type="match status" value="1"/>
</dbReference>
<accession>A0ABD3UJ39</accession>
<organism evidence="4 5">
    <name type="scientific">Penstemon smallii</name>
    <dbReference type="NCBI Taxonomy" id="265156"/>
    <lineage>
        <taxon>Eukaryota</taxon>
        <taxon>Viridiplantae</taxon>
        <taxon>Streptophyta</taxon>
        <taxon>Embryophyta</taxon>
        <taxon>Tracheophyta</taxon>
        <taxon>Spermatophyta</taxon>
        <taxon>Magnoliopsida</taxon>
        <taxon>eudicotyledons</taxon>
        <taxon>Gunneridae</taxon>
        <taxon>Pentapetalae</taxon>
        <taxon>asterids</taxon>
        <taxon>lamiids</taxon>
        <taxon>Lamiales</taxon>
        <taxon>Plantaginaceae</taxon>
        <taxon>Cheloneae</taxon>
        <taxon>Penstemon</taxon>
    </lineage>
</organism>
<evidence type="ECO:0000256" key="2">
    <source>
        <dbReference type="PROSITE-ProRule" id="PRU00358"/>
    </source>
</evidence>
<protein>
    <recommendedName>
        <fullName evidence="3">YDG domain-containing protein</fullName>
    </recommendedName>
</protein>
<dbReference type="EMBL" id="JBJXBP010000001">
    <property type="protein sequence ID" value="KAL3849410.1"/>
    <property type="molecule type" value="Genomic_DNA"/>
</dbReference>
<comment type="caution">
    <text evidence="4">The sequence shown here is derived from an EMBL/GenBank/DDBJ whole genome shotgun (WGS) entry which is preliminary data.</text>
</comment>
<evidence type="ECO:0000313" key="5">
    <source>
        <dbReference type="Proteomes" id="UP001634393"/>
    </source>
</evidence>
<proteinExistence type="predicted"/>
<dbReference type="InterPro" id="IPR003105">
    <property type="entry name" value="SRA_YDG"/>
</dbReference>
<reference evidence="4 5" key="1">
    <citation type="submission" date="2024-12" db="EMBL/GenBank/DDBJ databases">
        <title>The unique morphological basis and parallel evolutionary history of personate flowers in Penstemon.</title>
        <authorList>
            <person name="Depatie T.H."/>
            <person name="Wessinger C.A."/>
        </authorList>
    </citation>
    <scope>NUCLEOTIDE SEQUENCE [LARGE SCALE GENOMIC DNA]</scope>
    <source>
        <strain evidence="4">WTNN_2</strain>
        <tissue evidence="4">Leaf</tissue>
    </source>
</reference>
<evidence type="ECO:0000313" key="4">
    <source>
        <dbReference type="EMBL" id="KAL3849410.1"/>
    </source>
</evidence>
<dbReference type="PANTHER" id="PTHR14140">
    <property type="entry name" value="E3 UBIQUITIN-PROTEIN LIGASE UHRF-RELATED"/>
    <property type="match status" value="1"/>
</dbReference>
<gene>
    <name evidence="4" type="ORF">ACJIZ3_011292</name>
</gene>
<keyword evidence="5" id="KW-1185">Reference proteome</keyword>
<dbReference type="SUPFAM" id="SSF88697">
    <property type="entry name" value="PUA domain-like"/>
    <property type="match status" value="1"/>
</dbReference>
<dbReference type="AlphaFoldDB" id="A0ABD3UJ39"/>
<evidence type="ECO:0000259" key="3">
    <source>
        <dbReference type="PROSITE" id="PS51015"/>
    </source>
</evidence>
<comment type="subcellular location">
    <subcellularLocation>
        <location evidence="2">Nucleus</location>
    </subcellularLocation>
</comment>
<dbReference type="Pfam" id="PF02182">
    <property type="entry name" value="SAD_SRA"/>
    <property type="match status" value="1"/>
</dbReference>
<dbReference type="PANTHER" id="PTHR14140:SF27">
    <property type="entry name" value="OS04G0289800 PROTEIN"/>
    <property type="match status" value="1"/>
</dbReference>
<dbReference type="Gene3D" id="2.30.280.10">
    <property type="entry name" value="SRA-YDG"/>
    <property type="match status" value="1"/>
</dbReference>
<keyword evidence="1 2" id="KW-0539">Nucleus</keyword>
<feature type="domain" description="YDG" evidence="3">
    <location>
        <begin position="68"/>
        <end position="199"/>
    </location>
</feature>
<name>A0ABD3UJ39_9LAMI</name>
<dbReference type="InterPro" id="IPR045134">
    <property type="entry name" value="UHRF1/2-like"/>
</dbReference>